<dbReference type="Pfam" id="PF23611">
    <property type="entry name" value="zf-C2H2_16"/>
    <property type="match status" value="1"/>
</dbReference>
<evidence type="ECO:0000313" key="17">
    <source>
        <dbReference type="Proteomes" id="UP001153712"/>
    </source>
</evidence>
<evidence type="ECO:0000256" key="14">
    <source>
        <dbReference type="SAM" id="MobiDB-lite"/>
    </source>
</evidence>
<dbReference type="EMBL" id="OU900102">
    <property type="protein sequence ID" value="CAG9865481.1"/>
    <property type="molecule type" value="Genomic_DNA"/>
</dbReference>
<feature type="region of interest" description="Disordered" evidence="14">
    <location>
        <begin position="805"/>
        <end position="824"/>
    </location>
</feature>
<feature type="region of interest" description="Disordered" evidence="14">
    <location>
        <begin position="525"/>
        <end position="585"/>
    </location>
</feature>
<feature type="compositionally biased region" description="Polar residues" evidence="14">
    <location>
        <begin position="347"/>
        <end position="364"/>
    </location>
</feature>
<keyword evidence="6 13" id="KW-0863">Zinc-finger</keyword>
<dbReference type="GO" id="GO:0005634">
    <property type="term" value="C:nucleus"/>
    <property type="evidence" value="ECO:0007669"/>
    <property type="project" value="UniProtKB-SubCell"/>
</dbReference>
<feature type="compositionally biased region" description="Acidic residues" evidence="14">
    <location>
        <begin position="538"/>
        <end position="569"/>
    </location>
</feature>
<evidence type="ECO:0000256" key="4">
    <source>
        <dbReference type="ARBA" id="ARBA00022723"/>
    </source>
</evidence>
<keyword evidence="12" id="KW-0539">Nucleus</keyword>
<dbReference type="Pfam" id="PF25491">
    <property type="entry name" value="CCHC_BCL-11A"/>
    <property type="match status" value="1"/>
</dbReference>
<evidence type="ECO:0000256" key="9">
    <source>
        <dbReference type="ARBA" id="ARBA00023015"/>
    </source>
</evidence>
<dbReference type="PANTHER" id="PTHR45993:SF6">
    <property type="entry name" value="C2H2-TYPE DOMAIN-CONTAINING PROTEIN"/>
    <property type="match status" value="1"/>
</dbReference>
<feature type="domain" description="C2H2-type" evidence="15">
    <location>
        <begin position="500"/>
        <end position="522"/>
    </location>
</feature>
<dbReference type="InterPro" id="IPR036236">
    <property type="entry name" value="Znf_C2H2_sf"/>
</dbReference>
<keyword evidence="4" id="KW-0479">Metal-binding</keyword>
<name>A0A9N9XS68_PHYSR</name>
<keyword evidence="10" id="KW-0238">DNA-binding</keyword>
<gene>
    <name evidence="16" type="ORF">PHYEVI_LOCUS11714</name>
</gene>
<feature type="compositionally biased region" description="Pro residues" evidence="14">
    <location>
        <begin position="248"/>
        <end position="265"/>
    </location>
</feature>
<evidence type="ECO:0000313" key="16">
    <source>
        <dbReference type="EMBL" id="CAG9865481.1"/>
    </source>
</evidence>
<keyword evidence="9" id="KW-0805">Transcription regulation</keyword>
<feature type="region of interest" description="Disordered" evidence="14">
    <location>
        <begin position="382"/>
        <end position="475"/>
    </location>
</feature>
<feature type="domain" description="C2H2-type" evidence="15">
    <location>
        <begin position="770"/>
        <end position="800"/>
    </location>
</feature>
<dbReference type="Gene3D" id="3.30.160.60">
    <property type="entry name" value="Classic Zinc Finger"/>
    <property type="match status" value="5"/>
</dbReference>
<evidence type="ECO:0000256" key="11">
    <source>
        <dbReference type="ARBA" id="ARBA00023163"/>
    </source>
</evidence>
<comment type="similarity">
    <text evidence="2">Belongs to the krueppel C2H2-type zinc-finger protein family.</text>
</comment>
<dbReference type="InterPro" id="IPR013087">
    <property type="entry name" value="Znf_C2H2_type"/>
</dbReference>
<feature type="compositionally biased region" description="Basic and acidic residues" evidence="14">
    <location>
        <begin position="142"/>
        <end position="154"/>
    </location>
</feature>
<dbReference type="GO" id="GO:0000978">
    <property type="term" value="F:RNA polymerase II cis-regulatory region sequence-specific DNA binding"/>
    <property type="evidence" value="ECO:0007669"/>
    <property type="project" value="TreeGrafter"/>
</dbReference>
<feature type="compositionally biased region" description="Polar residues" evidence="14">
    <location>
        <begin position="572"/>
        <end position="585"/>
    </location>
</feature>
<evidence type="ECO:0000256" key="6">
    <source>
        <dbReference type="ARBA" id="ARBA00022771"/>
    </source>
</evidence>
<feature type="compositionally biased region" description="Polar residues" evidence="14">
    <location>
        <begin position="382"/>
        <end position="391"/>
    </location>
</feature>
<dbReference type="SUPFAM" id="SSF57667">
    <property type="entry name" value="beta-beta-alpha zinc fingers"/>
    <property type="match status" value="3"/>
</dbReference>
<dbReference type="PANTHER" id="PTHR45993">
    <property type="entry name" value="B-CELL LYMPHOMA/LEUKEMIA 11"/>
    <property type="match status" value="1"/>
</dbReference>
<evidence type="ECO:0000256" key="8">
    <source>
        <dbReference type="ARBA" id="ARBA00022843"/>
    </source>
</evidence>
<dbReference type="GO" id="GO:0006357">
    <property type="term" value="P:regulation of transcription by RNA polymerase II"/>
    <property type="evidence" value="ECO:0007669"/>
    <property type="project" value="TreeGrafter"/>
</dbReference>
<keyword evidence="7" id="KW-0862">Zinc</keyword>
<feature type="compositionally biased region" description="Basic and acidic residues" evidence="14">
    <location>
        <begin position="162"/>
        <end position="171"/>
    </location>
</feature>
<dbReference type="GO" id="GO:0003700">
    <property type="term" value="F:DNA-binding transcription factor activity"/>
    <property type="evidence" value="ECO:0007669"/>
    <property type="project" value="TreeGrafter"/>
</dbReference>
<protein>
    <recommendedName>
        <fullName evidence="15">C2H2-type domain-containing protein</fullName>
    </recommendedName>
</protein>
<dbReference type="FunFam" id="3.30.160.60:FF:001175">
    <property type="entry name" value="Zinc finger, C2H2 type"/>
    <property type="match status" value="1"/>
</dbReference>
<feature type="domain" description="C2H2-type" evidence="15">
    <location>
        <begin position="472"/>
        <end position="499"/>
    </location>
</feature>
<evidence type="ECO:0000256" key="2">
    <source>
        <dbReference type="ARBA" id="ARBA00006991"/>
    </source>
</evidence>
<feature type="compositionally biased region" description="Pro residues" evidence="14">
    <location>
        <begin position="403"/>
        <end position="415"/>
    </location>
</feature>
<dbReference type="FunFam" id="3.30.160.60:FF:000193">
    <property type="entry name" value="Zinc finger protein 300"/>
    <property type="match status" value="1"/>
</dbReference>
<dbReference type="AlphaFoldDB" id="A0A9N9XS68"/>
<feature type="compositionally biased region" description="Low complexity" evidence="14">
    <location>
        <begin position="418"/>
        <end position="440"/>
    </location>
</feature>
<proteinExistence type="inferred from homology"/>
<dbReference type="PROSITE" id="PS50157">
    <property type="entry name" value="ZINC_FINGER_C2H2_2"/>
    <property type="match status" value="5"/>
</dbReference>
<feature type="compositionally biased region" description="Pro residues" evidence="14">
    <location>
        <begin position="103"/>
        <end position="112"/>
    </location>
</feature>
<organism evidence="16 17">
    <name type="scientific">Phyllotreta striolata</name>
    <name type="common">Striped flea beetle</name>
    <name type="synonym">Crioceris striolata</name>
    <dbReference type="NCBI Taxonomy" id="444603"/>
    <lineage>
        <taxon>Eukaryota</taxon>
        <taxon>Metazoa</taxon>
        <taxon>Ecdysozoa</taxon>
        <taxon>Arthropoda</taxon>
        <taxon>Hexapoda</taxon>
        <taxon>Insecta</taxon>
        <taxon>Pterygota</taxon>
        <taxon>Neoptera</taxon>
        <taxon>Endopterygota</taxon>
        <taxon>Coleoptera</taxon>
        <taxon>Polyphaga</taxon>
        <taxon>Cucujiformia</taxon>
        <taxon>Chrysomeloidea</taxon>
        <taxon>Chrysomelidae</taxon>
        <taxon>Galerucinae</taxon>
        <taxon>Alticini</taxon>
        <taxon>Phyllotreta</taxon>
    </lineage>
</organism>
<dbReference type="OrthoDB" id="10046198at2759"/>
<feature type="compositionally biased region" description="Polar residues" evidence="14">
    <location>
        <begin position="76"/>
        <end position="85"/>
    </location>
</feature>
<dbReference type="InterPro" id="IPR057448">
    <property type="entry name" value="BCL-11A_Znf_CCHC"/>
</dbReference>
<accession>A0A9N9XS68</accession>
<dbReference type="FunFam" id="3.30.160.60:FF:000446">
    <property type="entry name" value="Zinc finger protein"/>
    <property type="match status" value="1"/>
</dbReference>
<keyword evidence="5" id="KW-0677">Repeat</keyword>
<feature type="region of interest" description="Disordered" evidence="14">
    <location>
        <begin position="326"/>
        <end position="366"/>
    </location>
</feature>
<evidence type="ECO:0000256" key="5">
    <source>
        <dbReference type="ARBA" id="ARBA00022737"/>
    </source>
</evidence>
<dbReference type="PROSITE" id="PS00028">
    <property type="entry name" value="ZINC_FINGER_C2H2_1"/>
    <property type="match status" value="5"/>
</dbReference>
<dbReference type="Proteomes" id="UP001153712">
    <property type="component" value="Chromosome 9"/>
</dbReference>
<comment type="subcellular location">
    <subcellularLocation>
        <location evidence="1">Nucleus</location>
    </subcellularLocation>
</comment>
<evidence type="ECO:0000256" key="10">
    <source>
        <dbReference type="ARBA" id="ARBA00023125"/>
    </source>
</evidence>
<feature type="domain" description="C2H2-type" evidence="15">
    <location>
        <begin position="712"/>
        <end position="739"/>
    </location>
</feature>
<feature type="compositionally biased region" description="Low complexity" evidence="14">
    <location>
        <begin position="226"/>
        <end position="247"/>
    </location>
</feature>
<dbReference type="GO" id="GO:0008270">
    <property type="term" value="F:zinc ion binding"/>
    <property type="evidence" value="ECO:0007669"/>
    <property type="project" value="UniProtKB-KW"/>
</dbReference>
<keyword evidence="8" id="KW-0832">Ubl conjugation</keyword>
<evidence type="ECO:0000256" key="12">
    <source>
        <dbReference type="ARBA" id="ARBA00023242"/>
    </source>
</evidence>
<dbReference type="InterPro" id="IPR051497">
    <property type="entry name" value="Dev/Hematopoietic_TF"/>
</dbReference>
<dbReference type="InterPro" id="IPR056438">
    <property type="entry name" value="Znf-C2H2_CTCF"/>
</dbReference>
<dbReference type="FunFam" id="3.30.160.60:FF:000046">
    <property type="entry name" value="Putative B-cell lymphoma/leukemia 11A"/>
    <property type="match status" value="1"/>
</dbReference>
<dbReference type="SMART" id="SM00355">
    <property type="entry name" value="ZnF_C2H2"/>
    <property type="match status" value="6"/>
</dbReference>
<evidence type="ECO:0000256" key="13">
    <source>
        <dbReference type="PROSITE-ProRule" id="PRU00042"/>
    </source>
</evidence>
<keyword evidence="3" id="KW-1017">Isopeptide bond</keyword>
<keyword evidence="17" id="KW-1185">Reference proteome</keyword>
<evidence type="ECO:0000256" key="3">
    <source>
        <dbReference type="ARBA" id="ARBA00022499"/>
    </source>
</evidence>
<feature type="region of interest" description="Disordered" evidence="14">
    <location>
        <begin position="63"/>
        <end position="185"/>
    </location>
</feature>
<sequence>MRIKMPAVRIAQADADGVEGDPHQDILTCGVCKKPFALSDIVRFIQHKITSCNKENFGQCYGNSEKDRDEDDGNLPLSTINTKRPSISAPISGKKSAGSRVHTPPPASPRLPAPGDLCVDGAASSTPKRRASSPLTSSSPEEDLRPLIKQEKMDNTTSSEENSCKRSRTEVADAESNTTHSEPSNYVCSTCKIRLHSAWRLIQHAQNSHGIKIYAESSPGGPKTINNSNNHSGSSSSSSSSGASSGAAPPPPPNMRHHLLPPPDLHNPFGVGGLLRLPLPPLQHGPVPPAPLFSRPDHHYRIDQLVSEQFRHHGLNLAAAAAAVAAGNVPPPPPPHTNFPSPADRANPSNNLPQRDRCTPNQPLSLEPQLDFYSQRLRQLAGTTSPGTAQAGSPLPRKHSPPFASPSPSQMPPTTLPNNLSSSSSSTNNNNVSGASSRPPSASPPTKLDVEHRLASTPPGKPGSPKTSSSNDTCDYCGKKFRYQSKLEMHRRTHTGELPYKCSACDHAYAQSSKLKKHMRIHRTLDDRASNAGSVETLDSEDDEDLDDEDDEDEDDMKDDDDDEEEAEDLSIPSSQIPKNASSPSASLVGELMDKFGLNNIAQYSEAYKQALQESNTALKLQICKDRDNNNSLSSHLIKREDFAKNLLPVAPQPMPLFPPFNDSFDPSKRIKLELDRNDWWLPGLQRDGKGAPGPSALLPNPLIKKESRRNDTCEFCGKVFKNCSNLTVHRRSHTGEKPYKCELCSYACAQSSKLTRHMKTHGRVGKDVYRCRFCEMPFSVPSTLEKHMRKCVVNQGKGHLLGSMPMLSGDDDSSTSLTSKEAV</sequence>
<feature type="domain" description="C2H2-type" evidence="15">
    <location>
        <begin position="740"/>
        <end position="762"/>
    </location>
</feature>
<keyword evidence="11" id="KW-0804">Transcription</keyword>
<feature type="compositionally biased region" description="Low complexity" evidence="14">
    <location>
        <begin position="815"/>
        <end position="824"/>
    </location>
</feature>
<evidence type="ECO:0000259" key="15">
    <source>
        <dbReference type="PROSITE" id="PS50157"/>
    </source>
</evidence>
<evidence type="ECO:0000256" key="7">
    <source>
        <dbReference type="ARBA" id="ARBA00022833"/>
    </source>
</evidence>
<reference evidence="16" key="1">
    <citation type="submission" date="2022-01" db="EMBL/GenBank/DDBJ databases">
        <authorList>
            <person name="King R."/>
        </authorList>
    </citation>
    <scope>NUCLEOTIDE SEQUENCE</scope>
</reference>
<feature type="compositionally biased region" description="Polar residues" evidence="14">
    <location>
        <begin position="175"/>
        <end position="185"/>
    </location>
</feature>
<dbReference type="Pfam" id="PF00096">
    <property type="entry name" value="zf-C2H2"/>
    <property type="match status" value="4"/>
</dbReference>
<evidence type="ECO:0000256" key="1">
    <source>
        <dbReference type="ARBA" id="ARBA00004123"/>
    </source>
</evidence>
<feature type="region of interest" description="Disordered" evidence="14">
    <location>
        <begin position="213"/>
        <end position="266"/>
    </location>
</feature>